<evidence type="ECO:0000256" key="9">
    <source>
        <dbReference type="ARBA" id="ARBA00023180"/>
    </source>
</evidence>
<evidence type="ECO:0000256" key="3">
    <source>
        <dbReference type="ARBA" id="ARBA00015352"/>
    </source>
</evidence>
<evidence type="ECO:0000256" key="5">
    <source>
        <dbReference type="ARBA" id="ARBA00022729"/>
    </source>
</evidence>
<dbReference type="GO" id="GO:0015031">
    <property type="term" value="P:protein transport"/>
    <property type="evidence" value="ECO:0007669"/>
    <property type="project" value="UniProtKB-KW"/>
</dbReference>
<dbReference type="PANTHER" id="PTHR19316">
    <property type="entry name" value="PROTEIN FOLDING REGULATOR"/>
    <property type="match status" value="1"/>
</dbReference>
<feature type="signal peptide" evidence="10">
    <location>
        <begin position="1"/>
        <end position="19"/>
    </location>
</feature>
<proteinExistence type="inferred from homology"/>
<keyword evidence="5 10" id="KW-0732">Signal</keyword>
<dbReference type="PANTHER" id="PTHR19316:SF35">
    <property type="entry name" value="NUCLEOTIDE EXCHANGE FACTOR SIL1"/>
    <property type="match status" value="1"/>
</dbReference>
<evidence type="ECO:0000256" key="1">
    <source>
        <dbReference type="ARBA" id="ARBA00004319"/>
    </source>
</evidence>
<keyword evidence="4" id="KW-0813">Transport</keyword>
<evidence type="ECO:0000256" key="8">
    <source>
        <dbReference type="ARBA" id="ARBA00023010"/>
    </source>
</evidence>
<name>A0A9Q0RQT9_BLOTA</name>
<dbReference type="GO" id="GO:0000774">
    <property type="term" value="F:adenyl-nucleotide exchange factor activity"/>
    <property type="evidence" value="ECO:0007669"/>
    <property type="project" value="TreeGrafter"/>
</dbReference>
<dbReference type="Proteomes" id="UP001142055">
    <property type="component" value="Chromosome 1"/>
</dbReference>
<sequence>MLSFHVILFLSFSFQFINCENNDLTISKGSIKDEIIIGEEETQPSKIFQATHEWQEIGSDEILPKGLHVRINLQTGKKEAKLLDNEDEMDVHSKVTSNYQIVEHESNVNLPDNARSLRRMDDLKQFSKSNSIKFKDVEKEKKKINVDFKSESELLKASLEKYANENDNNFRIQYLSDLEYFVHSIDLANDLFKMGGFDHLFLDLNKTNSELKLAVLNVIGSAIQSNTVLKNELFQLDLLRHIIILINKSKEFSVLKRSLFVLSAFLRNFPIAQKSFFQLYNGFELLESMLNKDTLLASRTAALLCDLENEYSSAVSNNLASRELYEEIDFKKNVQNTNICFKLVQLTINEQLDRYSRLTLFESLPKLINICSDQFRLALPMLESISAKLSLDDYGIELKNLLKIIEKSNIKDEL</sequence>
<evidence type="ECO:0000256" key="7">
    <source>
        <dbReference type="ARBA" id="ARBA00022927"/>
    </source>
</evidence>
<gene>
    <name evidence="11" type="ORF">RDWZM_001530</name>
</gene>
<dbReference type="GO" id="GO:0005788">
    <property type="term" value="C:endoplasmic reticulum lumen"/>
    <property type="evidence" value="ECO:0007669"/>
    <property type="project" value="UniProtKB-SubCell"/>
</dbReference>
<protein>
    <recommendedName>
        <fullName evidence="3">Nucleotide exchange factor SIL1</fullName>
    </recommendedName>
</protein>
<keyword evidence="8" id="KW-0811">Translocation</keyword>
<evidence type="ECO:0000256" key="2">
    <source>
        <dbReference type="ARBA" id="ARBA00010588"/>
    </source>
</evidence>
<keyword evidence="12" id="KW-1185">Reference proteome</keyword>
<evidence type="ECO:0000256" key="6">
    <source>
        <dbReference type="ARBA" id="ARBA00022824"/>
    </source>
</evidence>
<dbReference type="SUPFAM" id="SSF48371">
    <property type="entry name" value="ARM repeat"/>
    <property type="match status" value="1"/>
</dbReference>
<dbReference type="OMA" id="FQPTHEW"/>
<comment type="subcellular location">
    <subcellularLocation>
        <location evidence="1">Endoplasmic reticulum lumen</location>
    </subcellularLocation>
</comment>
<feature type="chain" id="PRO_5040351270" description="Nucleotide exchange factor SIL1" evidence="10">
    <location>
        <begin position="20"/>
        <end position="414"/>
    </location>
</feature>
<evidence type="ECO:0000256" key="10">
    <source>
        <dbReference type="SAM" id="SignalP"/>
    </source>
</evidence>
<organism evidence="11 12">
    <name type="scientific">Blomia tropicalis</name>
    <name type="common">Mite</name>
    <dbReference type="NCBI Taxonomy" id="40697"/>
    <lineage>
        <taxon>Eukaryota</taxon>
        <taxon>Metazoa</taxon>
        <taxon>Ecdysozoa</taxon>
        <taxon>Arthropoda</taxon>
        <taxon>Chelicerata</taxon>
        <taxon>Arachnida</taxon>
        <taxon>Acari</taxon>
        <taxon>Acariformes</taxon>
        <taxon>Sarcoptiformes</taxon>
        <taxon>Astigmata</taxon>
        <taxon>Glycyphagoidea</taxon>
        <taxon>Echimyopodidae</taxon>
        <taxon>Blomia</taxon>
    </lineage>
</organism>
<dbReference type="EMBL" id="JAPWDV010000001">
    <property type="protein sequence ID" value="KAJ6222985.1"/>
    <property type="molecule type" value="Genomic_DNA"/>
</dbReference>
<dbReference type="InterPro" id="IPR050693">
    <property type="entry name" value="Hsp70_NEF-Inhibitors"/>
</dbReference>
<dbReference type="InterPro" id="IPR016024">
    <property type="entry name" value="ARM-type_fold"/>
</dbReference>
<evidence type="ECO:0000313" key="11">
    <source>
        <dbReference type="EMBL" id="KAJ6222985.1"/>
    </source>
</evidence>
<comment type="caution">
    <text evidence="11">The sequence shown here is derived from an EMBL/GenBank/DDBJ whole genome shotgun (WGS) entry which is preliminary data.</text>
</comment>
<evidence type="ECO:0000313" key="12">
    <source>
        <dbReference type="Proteomes" id="UP001142055"/>
    </source>
</evidence>
<accession>A0A9Q0RQT9</accession>
<keyword evidence="6" id="KW-0256">Endoplasmic reticulum</keyword>
<comment type="similarity">
    <text evidence="2">Belongs to the SIL1 family.</text>
</comment>
<keyword evidence="7" id="KW-0653">Protein transport</keyword>
<reference evidence="11" key="1">
    <citation type="submission" date="2022-12" db="EMBL/GenBank/DDBJ databases">
        <title>Genome assemblies of Blomia tropicalis.</title>
        <authorList>
            <person name="Cui Y."/>
        </authorList>
    </citation>
    <scope>NUCLEOTIDE SEQUENCE</scope>
    <source>
        <tissue evidence="11">Adult mites</tissue>
    </source>
</reference>
<dbReference type="AlphaFoldDB" id="A0A9Q0RQT9"/>
<dbReference type="Gene3D" id="1.25.10.10">
    <property type="entry name" value="Leucine-rich Repeat Variant"/>
    <property type="match status" value="1"/>
</dbReference>
<evidence type="ECO:0000256" key="4">
    <source>
        <dbReference type="ARBA" id="ARBA00022448"/>
    </source>
</evidence>
<dbReference type="InterPro" id="IPR011989">
    <property type="entry name" value="ARM-like"/>
</dbReference>
<keyword evidence="9" id="KW-0325">Glycoprotein</keyword>